<organism evidence="1 2">
    <name type="scientific">Setaria italica</name>
    <name type="common">Foxtail millet</name>
    <name type="synonym">Panicum italicum</name>
    <dbReference type="NCBI Taxonomy" id="4555"/>
    <lineage>
        <taxon>Eukaryota</taxon>
        <taxon>Viridiplantae</taxon>
        <taxon>Streptophyta</taxon>
        <taxon>Embryophyta</taxon>
        <taxon>Tracheophyta</taxon>
        <taxon>Spermatophyta</taxon>
        <taxon>Magnoliopsida</taxon>
        <taxon>Liliopsida</taxon>
        <taxon>Poales</taxon>
        <taxon>Poaceae</taxon>
        <taxon>PACMAD clade</taxon>
        <taxon>Panicoideae</taxon>
        <taxon>Panicodae</taxon>
        <taxon>Paniceae</taxon>
        <taxon>Cenchrinae</taxon>
        <taxon>Setaria</taxon>
    </lineage>
</organism>
<dbReference type="EnsemblPlants" id="KQL28541">
    <property type="protein sequence ID" value="KQL28541"/>
    <property type="gene ID" value="SETIT_018933mg"/>
</dbReference>
<sequence>MVKKRKENKWNRSWKGLYERRRVQSRWCISLSMNRARTAKIYTNWQPLLPCASCSSGKACCLPMLNPWEPI</sequence>
<proteinExistence type="predicted"/>
<evidence type="ECO:0000313" key="1">
    <source>
        <dbReference type="EnsemblPlants" id="KQL28541"/>
    </source>
</evidence>
<accession>K3YXD7</accession>
<dbReference type="Gramene" id="KQL28541">
    <property type="protein sequence ID" value="KQL28541"/>
    <property type="gene ID" value="SETIT_018933mg"/>
</dbReference>
<dbReference type="InParanoid" id="K3YXD7"/>
<dbReference type="Proteomes" id="UP000004995">
    <property type="component" value="Unassembled WGS sequence"/>
</dbReference>
<keyword evidence="2" id="KW-1185">Reference proteome</keyword>
<reference evidence="2" key="1">
    <citation type="journal article" date="2012" name="Nat. Biotechnol.">
        <title>Reference genome sequence of the model plant Setaria.</title>
        <authorList>
            <person name="Bennetzen J.L."/>
            <person name="Schmutz J."/>
            <person name="Wang H."/>
            <person name="Percifield R."/>
            <person name="Hawkins J."/>
            <person name="Pontaroli A.C."/>
            <person name="Estep M."/>
            <person name="Feng L."/>
            <person name="Vaughn J.N."/>
            <person name="Grimwood J."/>
            <person name="Jenkins J."/>
            <person name="Barry K."/>
            <person name="Lindquist E."/>
            <person name="Hellsten U."/>
            <person name="Deshpande S."/>
            <person name="Wang X."/>
            <person name="Wu X."/>
            <person name="Mitros T."/>
            <person name="Triplett J."/>
            <person name="Yang X."/>
            <person name="Ye C.Y."/>
            <person name="Mauro-Herrera M."/>
            <person name="Wang L."/>
            <person name="Li P."/>
            <person name="Sharma M."/>
            <person name="Sharma R."/>
            <person name="Ronald P.C."/>
            <person name="Panaud O."/>
            <person name="Kellogg E.A."/>
            <person name="Brutnell T.P."/>
            <person name="Doust A.N."/>
            <person name="Tuskan G.A."/>
            <person name="Rokhsar D."/>
            <person name="Devos K.M."/>
        </authorList>
    </citation>
    <scope>NUCLEOTIDE SEQUENCE [LARGE SCALE GENOMIC DNA]</scope>
    <source>
        <strain evidence="2">cv. Yugu1</strain>
    </source>
</reference>
<reference evidence="1" key="2">
    <citation type="submission" date="2018-08" db="UniProtKB">
        <authorList>
            <consortium name="EnsemblPlants"/>
        </authorList>
    </citation>
    <scope>IDENTIFICATION</scope>
    <source>
        <strain evidence="1">Yugu1</strain>
    </source>
</reference>
<dbReference type="HOGENOM" id="CLU_2744816_0_0_1"/>
<name>K3YXD7_SETIT</name>
<evidence type="ECO:0000313" key="2">
    <source>
        <dbReference type="Proteomes" id="UP000004995"/>
    </source>
</evidence>
<dbReference type="EMBL" id="AGNK02000101">
    <property type="status" value="NOT_ANNOTATED_CDS"/>
    <property type="molecule type" value="Genomic_DNA"/>
</dbReference>
<protein>
    <submittedName>
        <fullName evidence="1">Uncharacterized protein</fullName>
    </submittedName>
</protein>
<dbReference type="AlphaFoldDB" id="K3YXD7"/>